<dbReference type="GO" id="GO:0005886">
    <property type="term" value="C:plasma membrane"/>
    <property type="evidence" value="ECO:0007669"/>
    <property type="project" value="TreeGrafter"/>
</dbReference>
<accession>A0A9W9D970</accession>
<sequence length="564" mass="62358">MALIFFSMPALKDGKSNAERIRSLDSVGGILSICAPIPLIFALQEAGVTHPWNSGVIIGTLVAGIILFFVFGFYETWVTYRTKLEPIFPIQFLRNPSMALILLSSFLVGMPFYVNFVQLPQRFQTVNFTTAERAGILLLPLTVVTPIGALVAGFAVRKVAAEYIFIFAAAMLCVGTGLLGSLPTHSHLWTGIYGYEIIVGVGMGLAAPPSYLLLQTSIAEKDVSVGTGALNMMRTLGGCVAVAICTAVHREYTSKRLTAYLSPEQIKAVQTSSAALGEIPGTTKNEVARVFGGSYNRQFLIILAFTVLNLLMTVLLAIVRKKKGVFGKLPERREENEFFEAADQVGDEEKGQPSLDVDIEEISVKFKILPRKTIAVHFSNREPHSNWPGYQHTMLYVKSRKSGKERVLDIVGGQYGIVEALVAWETQNQPVATLTALSASAFVEKKDCLLDALDEAVQTFISINDFADIVRQSKAMDNESTREMIKMSVNQLSNEANLLMRYPEGKPTMMDRLREKFGPNYTYRDGDGYNLPLDELLDFEGGLKQPGELNHIHDKKNKVHHIFF</sequence>
<keyword evidence="4 5" id="KW-0472">Membrane</keyword>
<dbReference type="InterPro" id="IPR011701">
    <property type="entry name" value="MFS"/>
</dbReference>
<evidence type="ECO:0000256" key="5">
    <source>
        <dbReference type="SAM" id="Phobius"/>
    </source>
</evidence>
<dbReference type="GO" id="GO:0022857">
    <property type="term" value="F:transmembrane transporter activity"/>
    <property type="evidence" value="ECO:0007669"/>
    <property type="project" value="InterPro"/>
</dbReference>
<keyword evidence="7" id="KW-1185">Reference proteome</keyword>
<organism evidence="6 7">
    <name type="scientific">Didymella pomorum</name>
    <dbReference type="NCBI Taxonomy" id="749634"/>
    <lineage>
        <taxon>Eukaryota</taxon>
        <taxon>Fungi</taxon>
        <taxon>Dikarya</taxon>
        <taxon>Ascomycota</taxon>
        <taxon>Pezizomycotina</taxon>
        <taxon>Dothideomycetes</taxon>
        <taxon>Pleosporomycetidae</taxon>
        <taxon>Pleosporales</taxon>
        <taxon>Pleosporineae</taxon>
        <taxon>Didymellaceae</taxon>
        <taxon>Didymella</taxon>
    </lineage>
</organism>
<dbReference type="OrthoDB" id="440553at2759"/>
<evidence type="ECO:0000256" key="3">
    <source>
        <dbReference type="ARBA" id="ARBA00022989"/>
    </source>
</evidence>
<gene>
    <name evidence="6" type="ORF">N0V91_003448</name>
</gene>
<feature type="transmembrane region" description="Helical" evidence="5">
    <location>
        <begin position="163"/>
        <end position="180"/>
    </location>
</feature>
<dbReference type="SUPFAM" id="SSF103473">
    <property type="entry name" value="MFS general substrate transporter"/>
    <property type="match status" value="1"/>
</dbReference>
<keyword evidence="2 5" id="KW-0812">Transmembrane</keyword>
<protein>
    <recommendedName>
        <fullName evidence="8">Major facilitator superfamily (MFS) profile domain-containing protein</fullName>
    </recommendedName>
</protein>
<evidence type="ECO:0000256" key="2">
    <source>
        <dbReference type="ARBA" id="ARBA00022692"/>
    </source>
</evidence>
<dbReference type="PANTHER" id="PTHR23501:SF43">
    <property type="entry name" value="MULTIDRUG TRANSPORTER, PUTATIVE (AFU_ORTHOLOGUE AFUA_6G03040)-RELATED"/>
    <property type="match status" value="1"/>
</dbReference>
<feature type="transmembrane region" description="Helical" evidence="5">
    <location>
        <begin position="95"/>
        <end position="114"/>
    </location>
</feature>
<evidence type="ECO:0000313" key="7">
    <source>
        <dbReference type="Proteomes" id="UP001140510"/>
    </source>
</evidence>
<feature type="transmembrane region" description="Helical" evidence="5">
    <location>
        <begin position="192"/>
        <end position="214"/>
    </location>
</feature>
<feature type="transmembrane region" description="Helical" evidence="5">
    <location>
        <begin position="21"/>
        <end position="43"/>
    </location>
</feature>
<feature type="transmembrane region" description="Helical" evidence="5">
    <location>
        <begin position="299"/>
        <end position="319"/>
    </location>
</feature>
<dbReference type="AlphaFoldDB" id="A0A9W9D970"/>
<proteinExistence type="predicted"/>
<evidence type="ECO:0008006" key="8">
    <source>
        <dbReference type="Google" id="ProtNLM"/>
    </source>
</evidence>
<dbReference type="InterPro" id="IPR036259">
    <property type="entry name" value="MFS_trans_sf"/>
</dbReference>
<reference evidence="6" key="1">
    <citation type="submission" date="2022-10" db="EMBL/GenBank/DDBJ databases">
        <title>Tapping the CABI collections for fungal endophytes: first genome assemblies for Collariella, Neodidymelliopsis, Ascochyta clinopodiicola, Didymella pomorum, Didymosphaeria variabile, Neocosmospora piperis and Neocucurbitaria cava.</title>
        <authorList>
            <person name="Hill R."/>
        </authorList>
    </citation>
    <scope>NUCLEOTIDE SEQUENCE</scope>
    <source>
        <strain evidence="6">IMI 355091</strain>
    </source>
</reference>
<evidence type="ECO:0000256" key="1">
    <source>
        <dbReference type="ARBA" id="ARBA00004141"/>
    </source>
</evidence>
<evidence type="ECO:0000256" key="4">
    <source>
        <dbReference type="ARBA" id="ARBA00023136"/>
    </source>
</evidence>
<comment type="caution">
    <text evidence="6">The sequence shown here is derived from an EMBL/GenBank/DDBJ whole genome shotgun (WGS) entry which is preliminary data.</text>
</comment>
<feature type="transmembrane region" description="Helical" evidence="5">
    <location>
        <begin position="134"/>
        <end position="156"/>
    </location>
</feature>
<dbReference type="EMBL" id="JAPEVA010000017">
    <property type="protein sequence ID" value="KAJ4408100.1"/>
    <property type="molecule type" value="Genomic_DNA"/>
</dbReference>
<feature type="transmembrane region" description="Helical" evidence="5">
    <location>
        <begin position="55"/>
        <end position="74"/>
    </location>
</feature>
<keyword evidence="3 5" id="KW-1133">Transmembrane helix</keyword>
<comment type="subcellular location">
    <subcellularLocation>
        <location evidence="1">Membrane</location>
        <topology evidence="1">Multi-pass membrane protein</topology>
    </subcellularLocation>
</comment>
<dbReference type="Proteomes" id="UP001140510">
    <property type="component" value="Unassembled WGS sequence"/>
</dbReference>
<dbReference type="Pfam" id="PF07690">
    <property type="entry name" value="MFS_1"/>
    <property type="match status" value="1"/>
</dbReference>
<dbReference type="Gene3D" id="1.20.1250.20">
    <property type="entry name" value="MFS general substrate transporter like domains"/>
    <property type="match status" value="1"/>
</dbReference>
<name>A0A9W9D970_9PLEO</name>
<evidence type="ECO:0000313" key="6">
    <source>
        <dbReference type="EMBL" id="KAJ4408100.1"/>
    </source>
</evidence>
<dbReference type="PANTHER" id="PTHR23501">
    <property type="entry name" value="MAJOR FACILITATOR SUPERFAMILY"/>
    <property type="match status" value="1"/>
</dbReference>